<evidence type="ECO:0000313" key="9">
    <source>
        <dbReference type="EMBL" id="MBB5697481.1"/>
    </source>
</evidence>
<dbReference type="PANTHER" id="PTHR10587">
    <property type="entry name" value="GLYCOSYL TRANSFERASE-RELATED"/>
    <property type="match status" value="1"/>
</dbReference>
<dbReference type="InterPro" id="IPR002509">
    <property type="entry name" value="NODB_dom"/>
</dbReference>
<evidence type="ECO:0000259" key="8">
    <source>
        <dbReference type="PROSITE" id="PS51677"/>
    </source>
</evidence>
<evidence type="ECO:0000256" key="5">
    <source>
        <dbReference type="ARBA" id="ARBA00022801"/>
    </source>
</evidence>
<dbReference type="AlphaFoldDB" id="A0A7W9ANG7"/>
<dbReference type="Proteomes" id="UP000557739">
    <property type="component" value="Unassembled WGS sequence"/>
</dbReference>
<evidence type="ECO:0000256" key="6">
    <source>
        <dbReference type="ARBA" id="ARBA00032976"/>
    </source>
</evidence>
<comment type="caution">
    <text evidence="9">The sequence shown here is derived from an EMBL/GenBank/DDBJ whole genome shotgun (WGS) entry which is preliminary data.</text>
</comment>
<dbReference type="GO" id="GO:0005975">
    <property type="term" value="P:carbohydrate metabolic process"/>
    <property type="evidence" value="ECO:0007669"/>
    <property type="project" value="InterPro"/>
</dbReference>
<keyword evidence="4" id="KW-0479">Metal-binding</keyword>
<sequence length="307" mass="33912">MRTLLFLLALLIAVPAQAQKRIALTFDDVPRFPGAWYTPDERTRRIIAALRKGGVRGAAFFVNPGSLEKPEGAGGEQRIAAYVRAGHVIANHGWSHLALTAVPVETYIADIERADAWLSKRKGFRPWYRFPYLNEGRGDKVKRDAVRAALAQRRLSNGYVTADGSDWYLEQRTIDAVKAGKAVDMAALRTLYVQTQADAADFYDALAVRATGRSPAHVMLMHETDLAARFLPDLIAELKRRGWRFVSADAAFADPIAKEAATIDVPSAQGTLVEAVAWARGLPEPRWYGGKLLGEWFDTRVLKVAAP</sequence>
<keyword evidence="5" id="KW-0378">Hydrolase</keyword>
<proteinExistence type="inferred from homology"/>
<evidence type="ECO:0000256" key="2">
    <source>
        <dbReference type="ARBA" id="ARBA00010973"/>
    </source>
</evidence>
<accession>A0A7W9ANG7</accession>
<evidence type="ECO:0000256" key="4">
    <source>
        <dbReference type="ARBA" id="ARBA00022723"/>
    </source>
</evidence>
<evidence type="ECO:0000256" key="7">
    <source>
        <dbReference type="SAM" id="SignalP"/>
    </source>
</evidence>
<evidence type="ECO:0000313" key="10">
    <source>
        <dbReference type="Proteomes" id="UP000557739"/>
    </source>
</evidence>
<dbReference type="PANTHER" id="PTHR10587:SF133">
    <property type="entry name" value="CHITIN DEACETYLASE 1-RELATED"/>
    <property type="match status" value="1"/>
</dbReference>
<dbReference type="SUPFAM" id="SSF88713">
    <property type="entry name" value="Glycoside hydrolase/deacetylase"/>
    <property type="match status" value="1"/>
</dbReference>
<dbReference type="Pfam" id="PF01522">
    <property type="entry name" value="Polysacc_deac_1"/>
    <property type="match status" value="1"/>
</dbReference>
<reference evidence="9 10" key="1">
    <citation type="submission" date="2020-08" db="EMBL/GenBank/DDBJ databases">
        <title>Genomic Encyclopedia of Type Strains, Phase IV (KMG-IV): sequencing the most valuable type-strain genomes for metagenomic binning, comparative biology and taxonomic classification.</title>
        <authorList>
            <person name="Goeker M."/>
        </authorList>
    </citation>
    <scope>NUCLEOTIDE SEQUENCE [LARGE SCALE GENOMIC DNA]</scope>
    <source>
        <strain evidence="9 10">DSM 27244</strain>
    </source>
</reference>
<name>A0A7W9ANG7_9SPHN</name>
<dbReference type="InterPro" id="IPR050248">
    <property type="entry name" value="Polysacc_deacetylase_ArnD"/>
</dbReference>
<evidence type="ECO:0000256" key="1">
    <source>
        <dbReference type="ARBA" id="ARBA00003236"/>
    </source>
</evidence>
<keyword evidence="7" id="KW-0732">Signal</keyword>
<dbReference type="RefSeq" id="WP_184024651.1">
    <property type="nucleotide sequence ID" value="NZ_JACIJJ010000001.1"/>
</dbReference>
<feature type="chain" id="PRO_5031529673" description="Chitooligosaccharide deacetylase" evidence="7">
    <location>
        <begin position="19"/>
        <end position="307"/>
    </location>
</feature>
<evidence type="ECO:0000256" key="3">
    <source>
        <dbReference type="ARBA" id="ARBA00020071"/>
    </source>
</evidence>
<gene>
    <name evidence="9" type="ORF">FHR19_000806</name>
</gene>
<comment type="function">
    <text evidence="1">Is involved in generating a small heat-stable compound (Nod), an acylated oligomer of N-acetylglucosamine, that stimulates mitosis in various plant protoplasts.</text>
</comment>
<feature type="domain" description="NodB homology" evidence="8">
    <location>
        <begin position="20"/>
        <end position="246"/>
    </location>
</feature>
<protein>
    <recommendedName>
        <fullName evidence="3">Chitooligosaccharide deacetylase</fullName>
    </recommendedName>
    <alternativeName>
        <fullName evidence="6">Nodulation protein B</fullName>
    </alternativeName>
</protein>
<dbReference type="GO" id="GO:0016810">
    <property type="term" value="F:hydrolase activity, acting on carbon-nitrogen (but not peptide) bonds"/>
    <property type="evidence" value="ECO:0007669"/>
    <property type="project" value="InterPro"/>
</dbReference>
<dbReference type="PROSITE" id="PS51677">
    <property type="entry name" value="NODB"/>
    <property type="match status" value="1"/>
</dbReference>
<dbReference type="Gene3D" id="3.20.20.370">
    <property type="entry name" value="Glycoside hydrolase/deacetylase"/>
    <property type="match status" value="1"/>
</dbReference>
<keyword evidence="10" id="KW-1185">Reference proteome</keyword>
<dbReference type="InterPro" id="IPR011330">
    <property type="entry name" value="Glyco_hydro/deAcase_b/a-brl"/>
</dbReference>
<comment type="similarity">
    <text evidence="2">Belongs to the polysaccharide deacetylase family.</text>
</comment>
<dbReference type="GO" id="GO:0016020">
    <property type="term" value="C:membrane"/>
    <property type="evidence" value="ECO:0007669"/>
    <property type="project" value="TreeGrafter"/>
</dbReference>
<dbReference type="EMBL" id="JACIJJ010000001">
    <property type="protein sequence ID" value="MBB5697481.1"/>
    <property type="molecule type" value="Genomic_DNA"/>
</dbReference>
<organism evidence="9 10">
    <name type="scientific">Sphingomonas yantingensis</name>
    <dbReference type="NCBI Taxonomy" id="1241761"/>
    <lineage>
        <taxon>Bacteria</taxon>
        <taxon>Pseudomonadati</taxon>
        <taxon>Pseudomonadota</taxon>
        <taxon>Alphaproteobacteria</taxon>
        <taxon>Sphingomonadales</taxon>
        <taxon>Sphingomonadaceae</taxon>
        <taxon>Sphingomonas</taxon>
    </lineage>
</organism>
<feature type="signal peptide" evidence="7">
    <location>
        <begin position="1"/>
        <end position="18"/>
    </location>
</feature>
<dbReference type="GO" id="GO:0046872">
    <property type="term" value="F:metal ion binding"/>
    <property type="evidence" value="ECO:0007669"/>
    <property type="project" value="UniProtKB-KW"/>
</dbReference>